<sequence>MVPAAPTHTQNKPHHTTTMVAKFAKKFLDFFLGGRGEGSVLTKQPSRGRHLQQRRKSMRKSKSRKENSHHSFNKKAIISRKMRPSPQRPHHKVNRPSIPVKSLFAMLCWLLLGSQIQPLRKRR</sequence>
<keyword evidence="3" id="KW-1185">Reference proteome</keyword>
<name>A0ABD2III8_9BILA</name>
<dbReference type="Proteomes" id="UP001620626">
    <property type="component" value="Unassembled WGS sequence"/>
</dbReference>
<reference evidence="2 3" key="1">
    <citation type="submission" date="2024-10" db="EMBL/GenBank/DDBJ databases">
        <authorList>
            <person name="Kim D."/>
        </authorList>
    </citation>
    <scope>NUCLEOTIDE SEQUENCE [LARGE SCALE GENOMIC DNA]</scope>
    <source>
        <strain evidence="2">BH-2024</strain>
    </source>
</reference>
<organism evidence="2 3">
    <name type="scientific">Heterodera trifolii</name>
    <dbReference type="NCBI Taxonomy" id="157864"/>
    <lineage>
        <taxon>Eukaryota</taxon>
        <taxon>Metazoa</taxon>
        <taxon>Ecdysozoa</taxon>
        <taxon>Nematoda</taxon>
        <taxon>Chromadorea</taxon>
        <taxon>Rhabditida</taxon>
        <taxon>Tylenchina</taxon>
        <taxon>Tylenchomorpha</taxon>
        <taxon>Tylenchoidea</taxon>
        <taxon>Heteroderidae</taxon>
        <taxon>Heteroderinae</taxon>
        <taxon>Heterodera</taxon>
    </lineage>
</organism>
<evidence type="ECO:0000256" key="1">
    <source>
        <dbReference type="SAM" id="MobiDB-lite"/>
    </source>
</evidence>
<evidence type="ECO:0000313" key="3">
    <source>
        <dbReference type="Proteomes" id="UP001620626"/>
    </source>
</evidence>
<dbReference type="AlphaFoldDB" id="A0ABD2III8"/>
<gene>
    <name evidence="2" type="ORF">niasHT_035904</name>
</gene>
<feature type="compositionally biased region" description="Basic residues" evidence="1">
    <location>
        <begin position="46"/>
        <end position="63"/>
    </location>
</feature>
<evidence type="ECO:0000313" key="2">
    <source>
        <dbReference type="EMBL" id="KAL3077070.1"/>
    </source>
</evidence>
<accession>A0ABD2III8</accession>
<feature type="region of interest" description="Disordered" evidence="1">
    <location>
        <begin position="36"/>
        <end position="96"/>
    </location>
</feature>
<proteinExistence type="predicted"/>
<dbReference type="EMBL" id="JBICBT010001235">
    <property type="protein sequence ID" value="KAL3077070.1"/>
    <property type="molecule type" value="Genomic_DNA"/>
</dbReference>
<comment type="caution">
    <text evidence="2">The sequence shown here is derived from an EMBL/GenBank/DDBJ whole genome shotgun (WGS) entry which is preliminary data.</text>
</comment>
<feature type="compositionally biased region" description="Basic residues" evidence="1">
    <location>
        <begin position="71"/>
        <end position="94"/>
    </location>
</feature>
<protein>
    <submittedName>
        <fullName evidence="2">Uncharacterized protein</fullName>
    </submittedName>
</protein>